<comment type="caution">
    <text evidence="2">The sequence shown here is derived from an EMBL/GenBank/DDBJ whole genome shotgun (WGS) entry which is preliminary data.</text>
</comment>
<dbReference type="EMBL" id="SJSM01000001">
    <property type="protein sequence ID" value="TCC99703.1"/>
    <property type="molecule type" value="Genomic_DNA"/>
</dbReference>
<dbReference type="Pfam" id="PF00903">
    <property type="entry name" value="Glyoxalase"/>
    <property type="match status" value="1"/>
</dbReference>
<dbReference type="InterPro" id="IPR037523">
    <property type="entry name" value="VOC_core"/>
</dbReference>
<dbReference type="AlphaFoldDB" id="A0A4R0NK53"/>
<sequence>METSKQLLRKIDEETNILTWFEIPVSDIERAKVFYETILDIEMIKRTDGNDESVFFPYNPNVIQATSGRVTGVLSKSERNSPSSQGTLIYINASPSIQTVLDKVEQAGGKIIAPKMQIPPGFIAVIMDSEGNRIGLHAEK</sequence>
<dbReference type="OrthoDB" id="9804235at2"/>
<dbReference type="SUPFAM" id="SSF54593">
    <property type="entry name" value="Glyoxalase/Bleomycin resistance protein/Dihydroxybiphenyl dioxygenase"/>
    <property type="match status" value="1"/>
</dbReference>
<dbReference type="PROSITE" id="PS51819">
    <property type="entry name" value="VOC"/>
    <property type="match status" value="1"/>
</dbReference>
<evidence type="ECO:0000259" key="1">
    <source>
        <dbReference type="PROSITE" id="PS51819"/>
    </source>
</evidence>
<reference evidence="2 3" key="1">
    <citation type="submission" date="2019-02" db="EMBL/GenBank/DDBJ databases">
        <title>Pedobacter sp. RP-3-8 sp. nov., isolated from Arctic soil.</title>
        <authorList>
            <person name="Dahal R.H."/>
        </authorList>
    </citation>
    <scope>NUCLEOTIDE SEQUENCE [LARGE SCALE GENOMIC DNA]</scope>
    <source>
        <strain evidence="2 3">RP-3-8</strain>
    </source>
</reference>
<evidence type="ECO:0000313" key="3">
    <source>
        <dbReference type="Proteomes" id="UP000291117"/>
    </source>
</evidence>
<organism evidence="2 3">
    <name type="scientific">Pedobacter hiemivivus</name>
    <dbReference type="NCBI Taxonomy" id="2530454"/>
    <lineage>
        <taxon>Bacteria</taxon>
        <taxon>Pseudomonadati</taxon>
        <taxon>Bacteroidota</taxon>
        <taxon>Sphingobacteriia</taxon>
        <taxon>Sphingobacteriales</taxon>
        <taxon>Sphingobacteriaceae</taxon>
        <taxon>Pedobacter</taxon>
    </lineage>
</organism>
<dbReference type="PANTHER" id="PTHR33993:SF2">
    <property type="entry name" value="VOC DOMAIN-CONTAINING PROTEIN"/>
    <property type="match status" value="1"/>
</dbReference>
<keyword evidence="3" id="KW-1185">Reference proteome</keyword>
<accession>A0A4R0NK53</accession>
<dbReference type="InterPro" id="IPR029068">
    <property type="entry name" value="Glyas_Bleomycin-R_OHBP_Dase"/>
</dbReference>
<dbReference type="CDD" id="cd07247">
    <property type="entry name" value="SgaA_N_like"/>
    <property type="match status" value="1"/>
</dbReference>
<proteinExistence type="predicted"/>
<protein>
    <submittedName>
        <fullName evidence="2">VOC family protein</fullName>
    </submittedName>
</protein>
<dbReference type="Proteomes" id="UP000291117">
    <property type="component" value="Unassembled WGS sequence"/>
</dbReference>
<dbReference type="Gene3D" id="3.10.180.10">
    <property type="entry name" value="2,3-Dihydroxybiphenyl 1,2-Dioxygenase, domain 1"/>
    <property type="match status" value="1"/>
</dbReference>
<dbReference type="InterPro" id="IPR004360">
    <property type="entry name" value="Glyas_Fos-R_dOase_dom"/>
</dbReference>
<dbReference type="PANTHER" id="PTHR33993">
    <property type="entry name" value="GLYOXALASE-RELATED"/>
    <property type="match status" value="1"/>
</dbReference>
<dbReference type="InterPro" id="IPR052164">
    <property type="entry name" value="Anthracycline_SecMetBiosynth"/>
</dbReference>
<name>A0A4R0NK53_9SPHI</name>
<gene>
    <name evidence="2" type="ORF">EZ444_00425</name>
</gene>
<feature type="domain" description="VOC" evidence="1">
    <location>
        <begin position="17"/>
        <end position="139"/>
    </location>
</feature>
<evidence type="ECO:0000313" key="2">
    <source>
        <dbReference type="EMBL" id="TCC99703.1"/>
    </source>
</evidence>